<comment type="similarity">
    <text evidence="2">Belongs to the FHY3/FAR1 family.</text>
</comment>
<dbReference type="PANTHER" id="PTHR31669:SF302">
    <property type="entry name" value="PROTEIN FAR1-RELATED SEQUENCE"/>
    <property type="match status" value="1"/>
</dbReference>
<dbReference type="Proteomes" id="UP001054821">
    <property type="component" value="Chromosome 3"/>
</dbReference>
<evidence type="ECO:0000256" key="2">
    <source>
        <dbReference type="RuleBase" id="RU367018"/>
    </source>
</evidence>
<sequence>MKKCIQSTYNIEEFEVKWKELMKECELANDDWLNSLYDIHSSWVPVYNHNIFFAGINTTGHSEGINSFFDGFVTPTTNLREFVFKYEQALKRIMDRESDEDFESEHKYRIVNEGEFLLKHASKFYTRNVFNKFKDEWSKVTLFKVEEISCDDEYHAYLVKTKLGEHEEFVVKLNLQTYKGMCECQNFEFLGILCLHLLKVFVRLDTVTLLDHFILPRWRQEANKFRIIDFKSLVTNDDKEESEALRLSHMCHRATKLACIVASSNEAYTTSMEAINELSKKLSDNFTQHATIPSSVTGDPGSTNIDSSQLLLLDPNISQTKGRKKDNISSSKRIKSGIELAQNKKKRKCALCKKIAQHDKRNCPSNLKRRKNESTNLCQKLIFNLIIMNLNMGNEELEDLWQDMESDDQEYC</sequence>
<dbReference type="PROSITE" id="PS50966">
    <property type="entry name" value="ZF_SWIM"/>
    <property type="match status" value="1"/>
</dbReference>
<name>A0AAD4ZB12_PRUDU</name>
<comment type="subcellular location">
    <subcellularLocation>
        <location evidence="2">Nucleus</location>
    </subcellularLocation>
</comment>
<protein>
    <recommendedName>
        <fullName evidence="2">Protein FAR1-RELATED SEQUENCE</fullName>
    </recommendedName>
</protein>
<accession>A0AAD4ZB12</accession>
<dbReference type="InterPro" id="IPR031052">
    <property type="entry name" value="FHY3/FAR1"/>
</dbReference>
<dbReference type="AlphaFoldDB" id="A0AAD4ZB12"/>
<dbReference type="GO" id="GO:0005634">
    <property type="term" value="C:nucleus"/>
    <property type="evidence" value="ECO:0007669"/>
    <property type="project" value="UniProtKB-SubCell"/>
</dbReference>
<keyword evidence="2" id="KW-0862">Zinc</keyword>
<organism evidence="4 5">
    <name type="scientific">Prunus dulcis</name>
    <name type="common">Almond</name>
    <name type="synonym">Amygdalus dulcis</name>
    <dbReference type="NCBI Taxonomy" id="3755"/>
    <lineage>
        <taxon>Eukaryota</taxon>
        <taxon>Viridiplantae</taxon>
        <taxon>Streptophyta</taxon>
        <taxon>Embryophyta</taxon>
        <taxon>Tracheophyta</taxon>
        <taxon>Spermatophyta</taxon>
        <taxon>Magnoliopsida</taxon>
        <taxon>eudicotyledons</taxon>
        <taxon>Gunneridae</taxon>
        <taxon>Pentapetalae</taxon>
        <taxon>rosids</taxon>
        <taxon>fabids</taxon>
        <taxon>Rosales</taxon>
        <taxon>Rosaceae</taxon>
        <taxon>Amygdaloideae</taxon>
        <taxon>Amygdaleae</taxon>
        <taxon>Prunus</taxon>
    </lineage>
</organism>
<evidence type="ECO:0000313" key="5">
    <source>
        <dbReference type="Proteomes" id="UP001054821"/>
    </source>
</evidence>
<dbReference type="GO" id="GO:0008270">
    <property type="term" value="F:zinc ion binding"/>
    <property type="evidence" value="ECO:0007669"/>
    <property type="project" value="UniProtKB-UniRule"/>
</dbReference>
<comment type="caution">
    <text evidence="4">The sequence shown here is derived from an EMBL/GenBank/DDBJ whole genome shotgun (WGS) entry which is preliminary data.</text>
</comment>
<evidence type="ECO:0000313" key="4">
    <source>
        <dbReference type="EMBL" id="KAI5339069.1"/>
    </source>
</evidence>
<keyword evidence="2" id="KW-0539">Nucleus</keyword>
<feature type="domain" description="SWIM-type" evidence="3">
    <location>
        <begin position="169"/>
        <end position="205"/>
    </location>
</feature>
<reference evidence="4 5" key="1">
    <citation type="journal article" date="2022" name="G3 (Bethesda)">
        <title>Whole-genome sequence and methylome profiling of the almond [Prunus dulcis (Mill.) D.A. Webb] cultivar 'Nonpareil'.</title>
        <authorList>
            <person name="D'Amico-Willman K.M."/>
            <person name="Ouma W.Z."/>
            <person name="Meulia T."/>
            <person name="Sideli G.M."/>
            <person name="Gradziel T.M."/>
            <person name="Fresnedo-Ramirez J."/>
        </authorList>
    </citation>
    <scope>NUCLEOTIDE SEQUENCE [LARGE SCALE GENOMIC DNA]</scope>
    <source>
        <strain evidence="4">Clone GOH B32 T37-40</strain>
    </source>
</reference>
<gene>
    <name evidence="4" type="ORF">L3X38_018341</name>
</gene>
<comment type="function">
    <text evidence="2">Putative transcription activator involved in regulating light control of development.</text>
</comment>
<keyword evidence="1 2" id="KW-0863">Zinc-finger</keyword>
<evidence type="ECO:0000259" key="3">
    <source>
        <dbReference type="PROSITE" id="PS50966"/>
    </source>
</evidence>
<evidence type="ECO:0000256" key="1">
    <source>
        <dbReference type="PROSITE-ProRule" id="PRU00325"/>
    </source>
</evidence>
<keyword evidence="5" id="KW-1185">Reference proteome</keyword>
<proteinExistence type="inferred from homology"/>
<dbReference type="InterPro" id="IPR007527">
    <property type="entry name" value="Znf_SWIM"/>
</dbReference>
<dbReference type="Pfam" id="PF04434">
    <property type="entry name" value="SWIM"/>
    <property type="match status" value="1"/>
</dbReference>
<dbReference type="EMBL" id="JAJFAZ020000003">
    <property type="protein sequence ID" value="KAI5339069.1"/>
    <property type="molecule type" value="Genomic_DNA"/>
</dbReference>
<keyword evidence="2" id="KW-0479">Metal-binding</keyword>
<dbReference type="PANTHER" id="PTHR31669">
    <property type="entry name" value="PROTEIN FAR1-RELATED SEQUENCE 10-RELATED"/>
    <property type="match status" value="1"/>
</dbReference>
<dbReference type="GO" id="GO:0006355">
    <property type="term" value="P:regulation of DNA-templated transcription"/>
    <property type="evidence" value="ECO:0007669"/>
    <property type="project" value="UniProtKB-UniRule"/>
</dbReference>